<dbReference type="AlphaFoldDB" id="A0A6I8LPN4"/>
<dbReference type="Gene3D" id="3.40.190.10">
    <property type="entry name" value="Periplasmic binding protein-like II"/>
    <property type="match status" value="1"/>
</dbReference>
<evidence type="ECO:0000256" key="3">
    <source>
        <dbReference type="ARBA" id="ARBA00023125"/>
    </source>
</evidence>
<dbReference type="GO" id="GO:0003700">
    <property type="term" value="F:DNA-binding transcription factor activity"/>
    <property type="evidence" value="ECO:0007669"/>
    <property type="project" value="InterPro"/>
</dbReference>
<reference evidence="7 8" key="1">
    <citation type="submission" date="2019-09" db="EMBL/GenBank/DDBJ databases">
        <authorList>
            <person name="Leyn A S."/>
        </authorList>
    </citation>
    <scope>NUCLEOTIDE SEQUENCE [LARGE SCALE GENOMIC DNA]</scope>
    <source>
        <strain evidence="7">AA231_1</strain>
    </source>
</reference>
<dbReference type="PROSITE" id="PS50931">
    <property type="entry name" value="HTH_LYSR"/>
    <property type="match status" value="1"/>
</dbReference>
<dbReference type="Pfam" id="PF00126">
    <property type="entry name" value="HTH_1"/>
    <property type="match status" value="1"/>
</dbReference>
<dbReference type="EMBL" id="CABVGP010000001">
    <property type="protein sequence ID" value="VVJ18980.1"/>
    <property type="molecule type" value="Genomic_DNA"/>
</dbReference>
<dbReference type="InterPro" id="IPR036390">
    <property type="entry name" value="WH_DNA-bd_sf"/>
</dbReference>
<dbReference type="InterPro" id="IPR005119">
    <property type="entry name" value="LysR_subst-bd"/>
</dbReference>
<keyword evidence="8" id="KW-1185">Reference proteome</keyword>
<evidence type="ECO:0000259" key="6">
    <source>
        <dbReference type="PROSITE" id="PS50931"/>
    </source>
</evidence>
<evidence type="ECO:0000313" key="7">
    <source>
        <dbReference type="EMBL" id="VVJ18980.1"/>
    </source>
</evidence>
<feature type="compositionally biased region" description="Low complexity" evidence="5">
    <location>
        <begin position="214"/>
        <end position="235"/>
    </location>
</feature>
<dbReference type="SUPFAM" id="SSF46785">
    <property type="entry name" value="Winged helix' DNA-binding domain"/>
    <property type="match status" value="1"/>
</dbReference>
<dbReference type="Proteomes" id="UP000399805">
    <property type="component" value="Unassembled WGS sequence"/>
</dbReference>
<proteinExistence type="inferred from homology"/>
<dbReference type="SUPFAM" id="SSF53850">
    <property type="entry name" value="Periplasmic binding protein-like II"/>
    <property type="match status" value="2"/>
</dbReference>
<dbReference type="FunFam" id="1.10.10.10:FF:000001">
    <property type="entry name" value="LysR family transcriptional regulator"/>
    <property type="match status" value="1"/>
</dbReference>
<feature type="region of interest" description="Disordered" evidence="5">
    <location>
        <begin position="165"/>
        <end position="279"/>
    </location>
</feature>
<feature type="domain" description="HTH lysR-type" evidence="6">
    <location>
        <begin position="1"/>
        <end position="58"/>
    </location>
</feature>
<organism evidence="7 8">
    <name type="scientific">Amycolatopsis camponoti</name>
    <dbReference type="NCBI Taxonomy" id="2606593"/>
    <lineage>
        <taxon>Bacteria</taxon>
        <taxon>Bacillati</taxon>
        <taxon>Actinomycetota</taxon>
        <taxon>Actinomycetes</taxon>
        <taxon>Pseudonocardiales</taxon>
        <taxon>Pseudonocardiaceae</taxon>
        <taxon>Amycolatopsis</taxon>
    </lineage>
</organism>
<feature type="compositionally biased region" description="Low complexity" evidence="5">
    <location>
        <begin position="194"/>
        <end position="206"/>
    </location>
</feature>
<accession>A0A6I8LPN4</accession>
<dbReference type="GO" id="GO:0003677">
    <property type="term" value="F:DNA binding"/>
    <property type="evidence" value="ECO:0007669"/>
    <property type="project" value="UniProtKB-KW"/>
</dbReference>
<keyword evidence="4" id="KW-0804">Transcription</keyword>
<keyword evidence="2" id="KW-0805">Transcription regulation</keyword>
<dbReference type="Gene3D" id="1.10.10.10">
    <property type="entry name" value="Winged helix-like DNA-binding domain superfamily/Winged helix DNA-binding domain"/>
    <property type="match status" value="1"/>
</dbReference>
<gene>
    <name evidence="7" type="ORF">AA23TX_04001</name>
</gene>
<evidence type="ECO:0000256" key="4">
    <source>
        <dbReference type="ARBA" id="ARBA00023163"/>
    </source>
</evidence>
<dbReference type="PANTHER" id="PTHR30346:SF30">
    <property type="entry name" value="SMALL NEUTRAL PROTEASE REGULATORY PROTEIN"/>
    <property type="match status" value="1"/>
</dbReference>
<dbReference type="PANTHER" id="PTHR30346">
    <property type="entry name" value="TRANSCRIPTIONAL DUAL REGULATOR HCAR-RELATED"/>
    <property type="match status" value="1"/>
</dbReference>
<feature type="compositionally biased region" description="Low complexity" evidence="5">
    <location>
        <begin position="243"/>
        <end position="252"/>
    </location>
</feature>
<evidence type="ECO:0000256" key="1">
    <source>
        <dbReference type="ARBA" id="ARBA00009437"/>
    </source>
</evidence>
<dbReference type="PRINTS" id="PR00039">
    <property type="entry name" value="HTHLYSR"/>
</dbReference>
<dbReference type="InterPro" id="IPR036388">
    <property type="entry name" value="WH-like_DNA-bd_sf"/>
</dbReference>
<dbReference type="RefSeq" id="WP_230862573.1">
    <property type="nucleotide sequence ID" value="NZ_CABVGP010000001.1"/>
</dbReference>
<dbReference type="GO" id="GO:0032993">
    <property type="term" value="C:protein-DNA complex"/>
    <property type="evidence" value="ECO:0007669"/>
    <property type="project" value="TreeGrafter"/>
</dbReference>
<evidence type="ECO:0000256" key="2">
    <source>
        <dbReference type="ARBA" id="ARBA00023015"/>
    </source>
</evidence>
<evidence type="ECO:0000256" key="5">
    <source>
        <dbReference type="SAM" id="MobiDB-lite"/>
    </source>
</evidence>
<comment type="similarity">
    <text evidence="1">Belongs to the LysR transcriptional regulatory family.</text>
</comment>
<name>A0A6I8LPN4_9PSEU</name>
<dbReference type="Gene3D" id="3.40.190.290">
    <property type="match status" value="1"/>
</dbReference>
<dbReference type="InterPro" id="IPR000847">
    <property type="entry name" value="LysR_HTH_N"/>
</dbReference>
<keyword evidence="3" id="KW-0238">DNA-binding</keyword>
<protein>
    <submittedName>
        <fullName evidence="7">Transcriptional regulator</fullName>
    </submittedName>
</protein>
<sequence length="397" mass="40476">MELRQLAVVVAVAEEGGFTAAAVRLRTVQSTVSTVVRALERDLGTPLFHRTTHQVVLTPAGEAFMPAARAALEAAARARAAVSPVGGRVRLGVCPGLLTDWHRVLAALRHVHPGLVVEVRQVLPGEVERALAESTVDVVLTAVAGCGAASPSINGFAAAPHGELATDGFAPGDPTTGLTTPRHDLSATGPAAPTHESAASLAAPAPAHNPPTADPAAPTHKAAASLAAPTHKSAASLAEPTHESAASLAAPAHHPPTSDPASPTHEPAANPLPPGELVTTPLPHEELILATAPGGSRSAPAELSELSLVDFPPGWAIREAVDRAFPCRRLSLEVDDLAVAAGLVRAGLAACVLPASATSRFPDLTVRRFDRPPPWQLAAVYRGVPSPAVAALLAQLG</sequence>
<dbReference type="Pfam" id="PF03466">
    <property type="entry name" value="LysR_substrate"/>
    <property type="match status" value="1"/>
</dbReference>
<evidence type="ECO:0000313" key="8">
    <source>
        <dbReference type="Proteomes" id="UP000399805"/>
    </source>
</evidence>